<dbReference type="GO" id="GO:0003700">
    <property type="term" value="F:DNA-binding transcription factor activity"/>
    <property type="evidence" value="ECO:0007669"/>
    <property type="project" value="InterPro"/>
</dbReference>
<dbReference type="NCBIfam" id="TIGR03298">
    <property type="entry name" value="argP"/>
    <property type="match status" value="1"/>
</dbReference>
<reference evidence="7" key="1">
    <citation type="submission" date="2017-04" db="EMBL/GenBank/DDBJ databases">
        <authorList>
            <person name="Varghese N."/>
            <person name="Submissions S."/>
        </authorList>
    </citation>
    <scope>NUCLEOTIDE SEQUENCE [LARGE SCALE GENOMIC DNA]</scope>
    <source>
        <strain evidence="7">DSM 22618</strain>
    </source>
</reference>
<dbReference type="STRING" id="1123014.SAMN02745746_01980"/>
<dbReference type="PANTHER" id="PTHR30579:SF2">
    <property type="entry name" value="HTH-TYPE TRANSCRIPTIONAL REGULATOR ARGP"/>
    <property type="match status" value="1"/>
</dbReference>
<organism evidence="6 7">
    <name type="scientific">Pseudogulbenkiania subflava DSM 22618</name>
    <dbReference type="NCBI Taxonomy" id="1123014"/>
    <lineage>
        <taxon>Bacteria</taxon>
        <taxon>Pseudomonadati</taxon>
        <taxon>Pseudomonadota</taxon>
        <taxon>Betaproteobacteria</taxon>
        <taxon>Neisseriales</taxon>
        <taxon>Chromobacteriaceae</taxon>
        <taxon>Pseudogulbenkiania</taxon>
    </lineage>
</organism>
<keyword evidence="7" id="KW-1185">Reference proteome</keyword>
<dbReference type="PRINTS" id="PR00039">
    <property type="entry name" value="HTHLYSR"/>
</dbReference>
<evidence type="ECO:0000259" key="5">
    <source>
        <dbReference type="PROSITE" id="PS50931"/>
    </source>
</evidence>
<dbReference type="SUPFAM" id="SSF53850">
    <property type="entry name" value="Periplasmic binding protein-like II"/>
    <property type="match status" value="1"/>
</dbReference>
<dbReference type="PROSITE" id="PS50931">
    <property type="entry name" value="HTH_LYSR"/>
    <property type="match status" value="1"/>
</dbReference>
<dbReference type="NCBIfam" id="NF002964">
    <property type="entry name" value="PRK03635.1"/>
    <property type="match status" value="1"/>
</dbReference>
<dbReference type="AlphaFoldDB" id="A0A1Y6BX29"/>
<name>A0A1Y6BX29_9NEIS</name>
<evidence type="ECO:0000313" key="7">
    <source>
        <dbReference type="Proteomes" id="UP000192920"/>
    </source>
</evidence>
<dbReference type="Proteomes" id="UP000192920">
    <property type="component" value="Unassembled WGS sequence"/>
</dbReference>
<protein>
    <submittedName>
        <fullName evidence="6">LysR family transcriptional regulator, chromosome initiation inhibitor</fullName>
    </submittedName>
</protein>
<dbReference type="InterPro" id="IPR005119">
    <property type="entry name" value="LysR_subst-bd"/>
</dbReference>
<dbReference type="Pfam" id="PF00126">
    <property type="entry name" value="HTH_1"/>
    <property type="match status" value="1"/>
</dbReference>
<keyword evidence="2" id="KW-0805">Transcription regulation</keyword>
<dbReference type="Gene3D" id="1.10.10.10">
    <property type="entry name" value="Winged helix-like DNA-binding domain superfamily/Winged helix DNA-binding domain"/>
    <property type="match status" value="1"/>
</dbReference>
<dbReference type="InterPro" id="IPR036390">
    <property type="entry name" value="WH_DNA-bd_sf"/>
</dbReference>
<accession>A0A1Y6BX29</accession>
<dbReference type="InterPro" id="IPR050176">
    <property type="entry name" value="LTTR"/>
</dbReference>
<dbReference type="InterPro" id="IPR000847">
    <property type="entry name" value="LysR_HTH_N"/>
</dbReference>
<dbReference type="InterPro" id="IPR036388">
    <property type="entry name" value="WH-like_DNA-bd_sf"/>
</dbReference>
<proteinExistence type="inferred from homology"/>
<dbReference type="GO" id="GO:0003677">
    <property type="term" value="F:DNA binding"/>
    <property type="evidence" value="ECO:0007669"/>
    <property type="project" value="UniProtKB-KW"/>
</dbReference>
<sequence length="303" mass="33306">MLDPKLLQALAAVVENGGFDKAAKALFLTQSAVSQRIKQLEERLGQPVVTRTTPVDATPHGRHLIQHFRQLTLMEAELMETLQAGDGHAGFSTLAVAVNADSLATWFLDAARPALEATRLLLDIRVDDQEHTHELLRGGHVSGCVSSRSQTIQGGESHYLGSMRYLCLAAPHFVERYFADGVSHAALSAAPALLFDRKDSLHQAFLQQQLAFTLDFPALTLPSVQGFLDYTLAGIAYGLIPEGMAEAALDDGRLIDLAPGRHLDVPLYWHHWQMEVALARQLTATIIEQGRRVLRQRPDNLPT</sequence>
<evidence type="ECO:0000256" key="3">
    <source>
        <dbReference type="ARBA" id="ARBA00023125"/>
    </source>
</evidence>
<dbReference type="InterPro" id="IPR017685">
    <property type="entry name" value="ArgP"/>
</dbReference>
<dbReference type="Gene3D" id="3.40.190.290">
    <property type="match status" value="1"/>
</dbReference>
<dbReference type="EMBL" id="FXAG01000009">
    <property type="protein sequence ID" value="SMF22550.1"/>
    <property type="molecule type" value="Genomic_DNA"/>
</dbReference>
<evidence type="ECO:0000256" key="2">
    <source>
        <dbReference type="ARBA" id="ARBA00023015"/>
    </source>
</evidence>
<evidence type="ECO:0000313" key="6">
    <source>
        <dbReference type="EMBL" id="SMF22550.1"/>
    </source>
</evidence>
<evidence type="ECO:0000256" key="1">
    <source>
        <dbReference type="ARBA" id="ARBA00009437"/>
    </source>
</evidence>
<gene>
    <name evidence="6" type="ORF">SAMN02745746_01980</name>
</gene>
<dbReference type="RefSeq" id="WP_085276246.1">
    <property type="nucleotide sequence ID" value="NZ_FXAG01000009.1"/>
</dbReference>
<dbReference type="PANTHER" id="PTHR30579">
    <property type="entry name" value="TRANSCRIPTIONAL REGULATOR"/>
    <property type="match status" value="1"/>
</dbReference>
<feature type="domain" description="HTH lysR-type" evidence="5">
    <location>
        <begin position="2"/>
        <end position="58"/>
    </location>
</feature>
<dbReference type="Pfam" id="PF03466">
    <property type="entry name" value="LysR_substrate"/>
    <property type="match status" value="1"/>
</dbReference>
<comment type="similarity">
    <text evidence="1">Belongs to the LysR transcriptional regulatory family.</text>
</comment>
<dbReference type="NCBIfam" id="NF009888">
    <property type="entry name" value="PRK13348.1"/>
    <property type="match status" value="1"/>
</dbReference>
<dbReference type="SUPFAM" id="SSF46785">
    <property type="entry name" value="Winged helix' DNA-binding domain"/>
    <property type="match status" value="1"/>
</dbReference>
<keyword evidence="3" id="KW-0238">DNA-binding</keyword>
<evidence type="ECO:0000256" key="4">
    <source>
        <dbReference type="ARBA" id="ARBA00023163"/>
    </source>
</evidence>
<keyword evidence="4" id="KW-0804">Transcription</keyword>